<keyword evidence="3" id="KW-1185">Reference proteome</keyword>
<organism evidence="2 3">
    <name type="scientific">Terfezia boudieri ATCC MYA-4762</name>
    <dbReference type="NCBI Taxonomy" id="1051890"/>
    <lineage>
        <taxon>Eukaryota</taxon>
        <taxon>Fungi</taxon>
        <taxon>Dikarya</taxon>
        <taxon>Ascomycota</taxon>
        <taxon>Pezizomycotina</taxon>
        <taxon>Pezizomycetes</taxon>
        <taxon>Pezizales</taxon>
        <taxon>Pezizaceae</taxon>
        <taxon>Terfezia</taxon>
    </lineage>
</organism>
<dbReference type="Proteomes" id="UP000267821">
    <property type="component" value="Unassembled WGS sequence"/>
</dbReference>
<name>A0A3N4LA22_9PEZI</name>
<dbReference type="InParanoid" id="A0A3N4LA22"/>
<sequence>MYHAAKLAGPISDRKKPSTVRGCNASDGGLTWKRRNQMHELEGNKCLRFQEAIQEKSIREDEKEITEISDSEHKQEERNSGDGSDSDIVEIKGLPNSSRKSRSFATIPPKLQGLKSVHSRYKSYIVYECHQKILRLYRLDYQSKEEVAKKVEWLLHKDRFVCREEQREYCLKELRTGEASEAMEFKYETASPSFHRLQNTWGLYDEKVRTLILANIKADLRTRIGGFDKKSEMEASNPYAVVEGELYITELQEELRYTILAQKLVGSDVMSEETRGQGSTGTTEAIEQIQADVADMQEDGSPTDVDEPM</sequence>
<evidence type="ECO:0000256" key="1">
    <source>
        <dbReference type="SAM" id="MobiDB-lite"/>
    </source>
</evidence>
<proteinExistence type="predicted"/>
<reference evidence="2 3" key="1">
    <citation type="journal article" date="2018" name="Nat. Ecol. Evol.">
        <title>Pezizomycetes genomes reveal the molecular basis of ectomycorrhizal truffle lifestyle.</title>
        <authorList>
            <person name="Murat C."/>
            <person name="Payen T."/>
            <person name="Noel B."/>
            <person name="Kuo A."/>
            <person name="Morin E."/>
            <person name="Chen J."/>
            <person name="Kohler A."/>
            <person name="Krizsan K."/>
            <person name="Balestrini R."/>
            <person name="Da Silva C."/>
            <person name="Montanini B."/>
            <person name="Hainaut M."/>
            <person name="Levati E."/>
            <person name="Barry K.W."/>
            <person name="Belfiori B."/>
            <person name="Cichocki N."/>
            <person name="Clum A."/>
            <person name="Dockter R.B."/>
            <person name="Fauchery L."/>
            <person name="Guy J."/>
            <person name="Iotti M."/>
            <person name="Le Tacon F."/>
            <person name="Lindquist E.A."/>
            <person name="Lipzen A."/>
            <person name="Malagnac F."/>
            <person name="Mello A."/>
            <person name="Molinier V."/>
            <person name="Miyauchi S."/>
            <person name="Poulain J."/>
            <person name="Riccioni C."/>
            <person name="Rubini A."/>
            <person name="Sitrit Y."/>
            <person name="Splivallo R."/>
            <person name="Traeger S."/>
            <person name="Wang M."/>
            <person name="Zifcakova L."/>
            <person name="Wipf D."/>
            <person name="Zambonelli A."/>
            <person name="Paolocci F."/>
            <person name="Nowrousian M."/>
            <person name="Ottonello S."/>
            <person name="Baldrian P."/>
            <person name="Spatafora J.W."/>
            <person name="Henrissat B."/>
            <person name="Nagy L.G."/>
            <person name="Aury J.M."/>
            <person name="Wincker P."/>
            <person name="Grigoriev I.V."/>
            <person name="Bonfante P."/>
            <person name="Martin F.M."/>
        </authorList>
    </citation>
    <scope>NUCLEOTIDE SEQUENCE [LARGE SCALE GENOMIC DNA]</scope>
    <source>
        <strain evidence="2 3">ATCC MYA-4762</strain>
    </source>
</reference>
<protein>
    <submittedName>
        <fullName evidence="2">Uncharacterized protein</fullName>
    </submittedName>
</protein>
<feature type="region of interest" description="Disordered" evidence="1">
    <location>
        <begin position="271"/>
        <end position="309"/>
    </location>
</feature>
<accession>A0A3N4LA22</accession>
<feature type="region of interest" description="Disordered" evidence="1">
    <location>
        <begin position="1"/>
        <end position="28"/>
    </location>
</feature>
<evidence type="ECO:0000313" key="3">
    <source>
        <dbReference type="Proteomes" id="UP000267821"/>
    </source>
</evidence>
<dbReference type="EMBL" id="ML121643">
    <property type="protein sequence ID" value="RPB18319.1"/>
    <property type="molecule type" value="Genomic_DNA"/>
</dbReference>
<feature type="compositionally biased region" description="Basic and acidic residues" evidence="1">
    <location>
        <begin position="58"/>
        <end position="80"/>
    </location>
</feature>
<feature type="compositionally biased region" description="Polar residues" evidence="1">
    <location>
        <begin position="276"/>
        <end position="285"/>
    </location>
</feature>
<gene>
    <name evidence="2" type="ORF">L211DRAFT_854229</name>
</gene>
<evidence type="ECO:0000313" key="2">
    <source>
        <dbReference type="EMBL" id="RPB18319.1"/>
    </source>
</evidence>
<feature type="region of interest" description="Disordered" evidence="1">
    <location>
        <begin position="58"/>
        <end position="104"/>
    </location>
</feature>
<dbReference type="AlphaFoldDB" id="A0A3N4LA22"/>